<dbReference type="PROSITE" id="PS50088">
    <property type="entry name" value="ANK_REPEAT"/>
    <property type="match status" value="1"/>
</dbReference>
<evidence type="ECO:0000256" key="1">
    <source>
        <dbReference type="PROSITE-ProRule" id="PRU00023"/>
    </source>
</evidence>
<proteinExistence type="predicted"/>
<dbReference type="PROSITE" id="PS50297">
    <property type="entry name" value="ANK_REP_REGION"/>
    <property type="match status" value="1"/>
</dbReference>
<name>A0A812W4U9_SYMPI</name>
<dbReference type="Proteomes" id="UP000649617">
    <property type="component" value="Unassembled WGS sequence"/>
</dbReference>
<dbReference type="SUPFAM" id="SSF48403">
    <property type="entry name" value="Ankyrin repeat"/>
    <property type="match status" value="1"/>
</dbReference>
<evidence type="ECO:0000313" key="3">
    <source>
        <dbReference type="Proteomes" id="UP000649617"/>
    </source>
</evidence>
<feature type="non-terminal residue" evidence="2">
    <location>
        <position position="1"/>
    </location>
</feature>
<feature type="non-terminal residue" evidence="2">
    <location>
        <position position="114"/>
    </location>
</feature>
<organism evidence="2 3">
    <name type="scientific">Symbiodinium pilosum</name>
    <name type="common">Dinoflagellate</name>
    <dbReference type="NCBI Taxonomy" id="2952"/>
    <lineage>
        <taxon>Eukaryota</taxon>
        <taxon>Sar</taxon>
        <taxon>Alveolata</taxon>
        <taxon>Dinophyceae</taxon>
        <taxon>Suessiales</taxon>
        <taxon>Symbiodiniaceae</taxon>
        <taxon>Symbiodinium</taxon>
    </lineage>
</organism>
<dbReference type="InterPro" id="IPR036770">
    <property type="entry name" value="Ankyrin_rpt-contain_sf"/>
</dbReference>
<dbReference type="Gene3D" id="1.25.40.20">
    <property type="entry name" value="Ankyrin repeat-containing domain"/>
    <property type="match status" value="1"/>
</dbReference>
<keyword evidence="3" id="KW-1185">Reference proteome</keyword>
<gene>
    <name evidence="2" type="primary">mask</name>
    <name evidence="2" type="ORF">SPIL2461_LOCUS18236</name>
</gene>
<dbReference type="InterPro" id="IPR029071">
    <property type="entry name" value="Ubiquitin-like_domsf"/>
</dbReference>
<protein>
    <submittedName>
        <fullName evidence="2">Mask protein</fullName>
    </submittedName>
</protein>
<evidence type="ECO:0000313" key="2">
    <source>
        <dbReference type="EMBL" id="CAE7666263.1"/>
    </source>
</evidence>
<dbReference type="Pfam" id="PF12796">
    <property type="entry name" value="Ank_2"/>
    <property type="match status" value="1"/>
</dbReference>
<feature type="repeat" description="ANK" evidence="1">
    <location>
        <begin position="92"/>
        <end position="114"/>
    </location>
</feature>
<sequence length="114" mass="12477">EEFVNVQALKKALQAVCGELRFRQRLISGGQELEDFAGLADVKDLHLVLVPFTASSQEEASKSIIQAIVAGLLEPVETFLREPRNPDIADNIGRTPLGQACESGHLDIVRLLLE</sequence>
<dbReference type="EMBL" id="CAJNIZ010043703">
    <property type="protein sequence ID" value="CAE7666263.1"/>
    <property type="molecule type" value="Genomic_DNA"/>
</dbReference>
<dbReference type="InterPro" id="IPR002110">
    <property type="entry name" value="Ankyrin_rpt"/>
</dbReference>
<comment type="caution">
    <text evidence="2">The sequence shown here is derived from an EMBL/GenBank/DDBJ whole genome shotgun (WGS) entry which is preliminary data.</text>
</comment>
<reference evidence="2" key="1">
    <citation type="submission" date="2021-02" db="EMBL/GenBank/DDBJ databases">
        <authorList>
            <person name="Dougan E. K."/>
            <person name="Rhodes N."/>
            <person name="Thang M."/>
            <person name="Chan C."/>
        </authorList>
    </citation>
    <scope>NUCLEOTIDE SEQUENCE</scope>
</reference>
<dbReference type="AlphaFoldDB" id="A0A812W4U9"/>
<dbReference type="SUPFAM" id="SSF54236">
    <property type="entry name" value="Ubiquitin-like"/>
    <property type="match status" value="1"/>
</dbReference>
<keyword evidence="1" id="KW-0040">ANK repeat</keyword>
<accession>A0A812W4U9</accession>
<dbReference type="OrthoDB" id="341259at2759"/>